<proteinExistence type="predicted"/>
<keyword evidence="2" id="KW-1185">Reference proteome</keyword>
<keyword evidence="1" id="KW-0472">Membrane</keyword>
<evidence type="ECO:0000313" key="3">
    <source>
        <dbReference type="RefSeq" id="XP_013781418.1"/>
    </source>
</evidence>
<organism evidence="2 3">
    <name type="scientific">Limulus polyphemus</name>
    <name type="common">Atlantic horseshoe crab</name>
    <dbReference type="NCBI Taxonomy" id="6850"/>
    <lineage>
        <taxon>Eukaryota</taxon>
        <taxon>Metazoa</taxon>
        <taxon>Ecdysozoa</taxon>
        <taxon>Arthropoda</taxon>
        <taxon>Chelicerata</taxon>
        <taxon>Merostomata</taxon>
        <taxon>Xiphosura</taxon>
        <taxon>Limulidae</taxon>
        <taxon>Limulus</taxon>
    </lineage>
</organism>
<dbReference type="GeneID" id="106465726"/>
<keyword evidence="1" id="KW-0812">Transmembrane</keyword>
<dbReference type="RefSeq" id="XP_013781418.1">
    <property type="nucleotide sequence ID" value="XM_013925964.1"/>
</dbReference>
<protein>
    <submittedName>
        <fullName evidence="3">Uncharacterized protein LOC106465726</fullName>
    </submittedName>
</protein>
<accession>A0ABM1BGA6</accession>
<evidence type="ECO:0000256" key="1">
    <source>
        <dbReference type="SAM" id="Phobius"/>
    </source>
</evidence>
<gene>
    <name evidence="3" type="primary">LOC106465726</name>
</gene>
<reference evidence="3" key="1">
    <citation type="submission" date="2025-08" db="UniProtKB">
        <authorList>
            <consortium name="RefSeq"/>
        </authorList>
    </citation>
    <scope>IDENTIFICATION</scope>
    <source>
        <tissue evidence="3">Muscle</tissue>
    </source>
</reference>
<name>A0ABM1BGA6_LIMPO</name>
<feature type="transmembrane region" description="Helical" evidence="1">
    <location>
        <begin position="21"/>
        <end position="45"/>
    </location>
</feature>
<keyword evidence="1" id="KW-1133">Transmembrane helix</keyword>
<dbReference type="Proteomes" id="UP000694941">
    <property type="component" value="Unplaced"/>
</dbReference>
<sequence>MLFRADRPSVRQITTSQVLSLNITNLIIIFLIKLFLLGIGVIGFGGLGTGLAAGVGGAGLSQFGFGGGLGARKLDELGLNLTKLPSSTEDLEWMTTYLKSVNTDQYSCLNRLACDHPSTARAYIAGGKMAMKFLRNIKWLFSVESAKYEKLLHSLQEAMAVGETSKDTCFIKYACKRSGNKRRK</sequence>
<evidence type="ECO:0000313" key="2">
    <source>
        <dbReference type="Proteomes" id="UP000694941"/>
    </source>
</evidence>
<feature type="transmembrane region" description="Helical" evidence="1">
    <location>
        <begin position="51"/>
        <end position="71"/>
    </location>
</feature>